<feature type="region of interest" description="Disordered" evidence="1">
    <location>
        <begin position="1"/>
        <end position="24"/>
    </location>
</feature>
<evidence type="ECO:0000313" key="2">
    <source>
        <dbReference type="EMBL" id="MCD9560905.1"/>
    </source>
</evidence>
<accession>A0ABS8UQI9</accession>
<keyword evidence="3" id="KW-1185">Reference proteome</keyword>
<evidence type="ECO:0000256" key="1">
    <source>
        <dbReference type="SAM" id="MobiDB-lite"/>
    </source>
</evidence>
<feature type="compositionally biased region" description="Polar residues" evidence="1">
    <location>
        <begin position="153"/>
        <end position="163"/>
    </location>
</feature>
<feature type="compositionally biased region" description="Low complexity" evidence="1">
    <location>
        <begin position="1"/>
        <end position="10"/>
    </location>
</feature>
<protein>
    <submittedName>
        <fullName evidence="2">Uncharacterized protein</fullName>
    </submittedName>
</protein>
<proteinExistence type="predicted"/>
<sequence>RTTTSSQRRNPTPPPSSPISSSLPRCFSLRPNNPQTVTGLQPPPLLFLTVSLFSFDKRTAGFPSSLLLFICSNEHLSSLEIMLPMNNRPKPPPPLISVAISTAPAQKSPLPWRLDGEPPPNRPRRLLYFLRVALPPLSQTTTPTDLAKLRPPWTNNSHRQTASVHEGVKD</sequence>
<organism evidence="2 3">
    <name type="scientific">Datura stramonium</name>
    <name type="common">Jimsonweed</name>
    <name type="synonym">Common thornapple</name>
    <dbReference type="NCBI Taxonomy" id="4076"/>
    <lineage>
        <taxon>Eukaryota</taxon>
        <taxon>Viridiplantae</taxon>
        <taxon>Streptophyta</taxon>
        <taxon>Embryophyta</taxon>
        <taxon>Tracheophyta</taxon>
        <taxon>Spermatophyta</taxon>
        <taxon>Magnoliopsida</taxon>
        <taxon>eudicotyledons</taxon>
        <taxon>Gunneridae</taxon>
        <taxon>Pentapetalae</taxon>
        <taxon>asterids</taxon>
        <taxon>lamiids</taxon>
        <taxon>Solanales</taxon>
        <taxon>Solanaceae</taxon>
        <taxon>Solanoideae</taxon>
        <taxon>Datureae</taxon>
        <taxon>Datura</taxon>
    </lineage>
</organism>
<gene>
    <name evidence="2" type="ORF">HAX54_019728</name>
</gene>
<dbReference type="Proteomes" id="UP000823775">
    <property type="component" value="Unassembled WGS sequence"/>
</dbReference>
<feature type="region of interest" description="Disordered" evidence="1">
    <location>
        <begin position="140"/>
        <end position="170"/>
    </location>
</feature>
<feature type="non-terminal residue" evidence="2">
    <location>
        <position position="1"/>
    </location>
</feature>
<evidence type="ECO:0000313" key="3">
    <source>
        <dbReference type="Proteomes" id="UP000823775"/>
    </source>
</evidence>
<reference evidence="2 3" key="1">
    <citation type="journal article" date="2021" name="BMC Genomics">
        <title>Datura genome reveals duplications of psychoactive alkaloid biosynthetic genes and high mutation rate following tissue culture.</title>
        <authorList>
            <person name="Rajewski A."/>
            <person name="Carter-House D."/>
            <person name="Stajich J."/>
            <person name="Litt A."/>
        </authorList>
    </citation>
    <scope>NUCLEOTIDE SEQUENCE [LARGE SCALE GENOMIC DNA]</scope>
    <source>
        <strain evidence="2">AR-01</strain>
    </source>
</reference>
<dbReference type="EMBL" id="JACEIK010002394">
    <property type="protein sequence ID" value="MCD9560905.1"/>
    <property type="molecule type" value="Genomic_DNA"/>
</dbReference>
<name>A0ABS8UQI9_DATST</name>
<comment type="caution">
    <text evidence="2">The sequence shown here is derived from an EMBL/GenBank/DDBJ whole genome shotgun (WGS) entry which is preliminary data.</text>
</comment>